<evidence type="ECO:0000313" key="3">
    <source>
        <dbReference type="Proteomes" id="UP000053237"/>
    </source>
</evidence>
<protein>
    <submittedName>
        <fullName evidence="2">Uncharacterized protein</fullName>
    </submittedName>
</protein>
<feature type="compositionally biased region" description="Basic and acidic residues" evidence="1">
    <location>
        <begin position="220"/>
        <end position="234"/>
    </location>
</feature>
<gene>
    <name evidence="2" type="ORF">BN9_070210</name>
</gene>
<keyword evidence="3" id="KW-1185">Reference proteome</keyword>
<sequence>MQVLLAGPGTLVCPYIEGQEPYAFEGLIQGKEFDPNGQYGYGPEVAFKNFTAWAENSGFKPGELSKFIKKYTVWNKGASFETGACKSLVKYNMTPKLPISKLSESHYGACSVECFGNDKSAVLYESEQCIKTAPGTEIPLTGLDALKPNMVCHFLWLALHSPEGIQVYNQVWEVKSVEGGKGGEASGGRDDKKGEGEKKGGEDGGGEYGQDNGTPPKDAPAPKETDQPPPKEAEQPPPQEAEKQLAPQQGGQQSGGPSVEHQGTQQGGQPESGDNYDKTKESDAPAPPAMHGHTHPGIPGGGKSICVYNEGNDMYGNNGKMQGADFDPAGQYKYGPEIAWDAFSAWAKKTGFKSSQLPAFVKKYTTWNKGTTFETASCSSVESYELTAKFPVTPLSKTHVGPCSFTCGLPDEAPVVLFDSMQCIEAAPGDHIPLKHLEKVIIGMLCQFLWVALHSADAIQVYNFVFKVKSVEGGGASGGGDDTKGEGEKGGEAYGGGDDKKGEGEKGGEASGSGDDKKGEGEKKGGENGGGEYGQDNGTPPKDAPAPKETDQPPPKEAEQPPPQEAEKQPAPQQGGQQSGGPSVEHQGTQQGGQPESGDNYDKTEESSAPAPPAKRLIDNNTFISHSQFGNVKCESDFAIYGSAIPIATDFSSDAYGNNGKIQGADFDPAGQYKYGPDIAWDAFSAWAKTTDFKSSQLPAFVKKYTVWNEGTTFETASCSSLKRYDLTAKFPISKLSESHKGACSVTCGEPDGDSPIVLFDSMQCIEDAPGTEIPLKNLERVIIGMVCRFLWIALHSPDAIQVYNYAFKVKSVNGGKGGEASGGGDDTKGEGEKGGEASGSGDDKKGEGEKKGGENGGGEYGQDKDTPPKDAPAPKETDQPPPKEAEQPPPQEAEKQLAPQQGGQQSGGPSVEHQGTQQGGQPESGDNYDKTEESSAPAPPASRCTLRQ</sequence>
<evidence type="ECO:0000313" key="2">
    <source>
        <dbReference type="EMBL" id="CCI46092.1"/>
    </source>
</evidence>
<feature type="compositionally biased region" description="Basic and acidic residues" evidence="1">
    <location>
        <begin position="545"/>
        <end position="559"/>
    </location>
</feature>
<dbReference type="AlphaFoldDB" id="A0A024GGS5"/>
<name>A0A024GGS5_9STRA</name>
<feature type="region of interest" description="Disordered" evidence="1">
    <location>
        <begin position="472"/>
        <end position="617"/>
    </location>
</feature>
<comment type="caution">
    <text evidence="2">The sequence shown here is derived from an EMBL/GenBank/DDBJ whole genome shotgun (WGS) entry which is preliminary data.</text>
</comment>
<feature type="compositionally biased region" description="Basic and acidic residues" evidence="1">
    <location>
        <begin position="481"/>
        <end position="526"/>
    </location>
</feature>
<proteinExistence type="predicted"/>
<feature type="compositionally biased region" description="Low complexity" evidence="1">
    <location>
        <begin position="244"/>
        <end position="258"/>
    </location>
</feature>
<evidence type="ECO:0000256" key="1">
    <source>
        <dbReference type="SAM" id="MobiDB-lite"/>
    </source>
</evidence>
<feature type="compositionally biased region" description="Low complexity" evidence="1">
    <location>
        <begin position="569"/>
        <end position="583"/>
    </location>
</feature>
<reference evidence="2 3" key="1">
    <citation type="submission" date="2012-05" db="EMBL/GenBank/DDBJ databases">
        <title>Recombination and specialization in a pathogen metapopulation.</title>
        <authorList>
            <person name="Gardiner A."/>
            <person name="Kemen E."/>
            <person name="Schultz-Larsen T."/>
            <person name="MacLean D."/>
            <person name="Van Oosterhout C."/>
            <person name="Jones J.D.G."/>
        </authorList>
    </citation>
    <scope>NUCLEOTIDE SEQUENCE [LARGE SCALE GENOMIC DNA]</scope>
    <source>
        <strain evidence="2 3">Ac Nc2</strain>
    </source>
</reference>
<feature type="compositionally biased region" description="Basic and acidic residues" evidence="1">
    <location>
        <begin position="826"/>
        <end position="854"/>
    </location>
</feature>
<accession>A0A024GGS5</accession>
<organism evidence="2 3">
    <name type="scientific">Albugo candida</name>
    <dbReference type="NCBI Taxonomy" id="65357"/>
    <lineage>
        <taxon>Eukaryota</taxon>
        <taxon>Sar</taxon>
        <taxon>Stramenopiles</taxon>
        <taxon>Oomycota</taxon>
        <taxon>Peronosporomycetes</taxon>
        <taxon>Albuginales</taxon>
        <taxon>Albuginaceae</taxon>
        <taxon>Albugo</taxon>
    </lineage>
</organism>
<dbReference type="InParanoid" id="A0A024GGS5"/>
<dbReference type="Proteomes" id="UP000053237">
    <property type="component" value="Unassembled WGS sequence"/>
</dbReference>
<feature type="compositionally biased region" description="Low complexity" evidence="1">
    <location>
        <begin position="897"/>
        <end position="911"/>
    </location>
</feature>
<dbReference type="EMBL" id="CAIX01000116">
    <property type="protein sequence ID" value="CCI46092.1"/>
    <property type="molecule type" value="Genomic_DNA"/>
</dbReference>
<feature type="region of interest" description="Disordered" evidence="1">
    <location>
        <begin position="178"/>
        <end position="299"/>
    </location>
</feature>
<feature type="compositionally biased region" description="Gly residues" evidence="1">
    <location>
        <begin position="815"/>
        <end position="825"/>
    </location>
</feature>
<feature type="compositionally biased region" description="Basic and acidic residues" evidence="1">
    <location>
        <begin position="187"/>
        <end position="202"/>
    </location>
</feature>
<feature type="region of interest" description="Disordered" evidence="1">
    <location>
        <begin position="815"/>
        <end position="949"/>
    </location>
</feature>
<feature type="compositionally biased region" description="Basic and acidic residues" evidence="1">
    <location>
        <begin position="862"/>
        <end position="887"/>
    </location>
</feature>